<keyword evidence="2" id="KW-1003">Cell membrane</keyword>
<comment type="caution">
    <text evidence="8">The sequence shown here is derived from an EMBL/GenBank/DDBJ whole genome shotgun (WGS) entry which is preliminary data.</text>
</comment>
<dbReference type="NCBIfam" id="TIGR03954">
    <property type="entry name" value="integ_memb_HG"/>
    <property type="match status" value="1"/>
</dbReference>
<gene>
    <name evidence="8" type="ORF">GCM10025868_33910</name>
</gene>
<keyword evidence="9" id="KW-1185">Reference proteome</keyword>
<evidence type="ECO:0000259" key="7">
    <source>
        <dbReference type="Pfam" id="PF12823"/>
    </source>
</evidence>
<proteinExistence type="predicted"/>
<accession>A0ABQ6JKR0</accession>
<evidence type="ECO:0000256" key="2">
    <source>
        <dbReference type="ARBA" id="ARBA00022475"/>
    </source>
</evidence>
<feature type="domain" description="DUF3817" evidence="7">
    <location>
        <begin position="26"/>
        <end position="115"/>
    </location>
</feature>
<evidence type="ECO:0000313" key="8">
    <source>
        <dbReference type="EMBL" id="GMA88141.1"/>
    </source>
</evidence>
<evidence type="ECO:0000256" key="4">
    <source>
        <dbReference type="ARBA" id="ARBA00022989"/>
    </source>
</evidence>
<dbReference type="Proteomes" id="UP001157017">
    <property type="component" value="Unassembled WGS sequence"/>
</dbReference>
<comment type="subcellular location">
    <subcellularLocation>
        <location evidence="1">Cell membrane</location>
        <topology evidence="1">Multi-pass membrane protein</topology>
    </subcellularLocation>
</comment>
<dbReference type="EMBL" id="BSUZ01000001">
    <property type="protein sequence ID" value="GMA88141.1"/>
    <property type="molecule type" value="Genomic_DNA"/>
</dbReference>
<protein>
    <submittedName>
        <fullName evidence="8">Membrane protein</fullName>
    </submittedName>
</protein>
<keyword evidence="5 6" id="KW-0472">Membrane</keyword>
<feature type="transmembrane region" description="Helical" evidence="6">
    <location>
        <begin position="63"/>
        <end position="83"/>
    </location>
</feature>
<keyword evidence="4 6" id="KW-1133">Transmembrane helix</keyword>
<evidence type="ECO:0000256" key="6">
    <source>
        <dbReference type="SAM" id="Phobius"/>
    </source>
</evidence>
<reference evidence="9" key="1">
    <citation type="journal article" date="2019" name="Int. J. Syst. Evol. Microbiol.">
        <title>The Global Catalogue of Microorganisms (GCM) 10K type strain sequencing project: providing services to taxonomists for standard genome sequencing and annotation.</title>
        <authorList>
            <consortium name="The Broad Institute Genomics Platform"/>
            <consortium name="The Broad Institute Genome Sequencing Center for Infectious Disease"/>
            <person name="Wu L."/>
            <person name="Ma J."/>
        </authorList>
    </citation>
    <scope>NUCLEOTIDE SEQUENCE [LARGE SCALE GENOMIC DNA]</scope>
    <source>
        <strain evidence="9">NBRC 108730</strain>
    </source>
</reference>
<evidence type="ECO:0000313" key="9">
    <source>
        <dbReference type="Proteomes" id="UP001157017"/>
    </source>
</evidence>
<organism evidence="8 9">
    <name type="scientific">Angustibacter aerolatus</name>
    <dbReference type="NCBI Taxonomy" id="1162965"/>
    <lineage>
        <taxon>Bacteria</taxon>
        <taxon>Bacillati</taxon>
        <taxon>Actinomycetota</taxon>
        <taxon>Actinomycetes</taxon>
        <taxon>Kineosporiales</taxon>
        <taxon>Kineosporiaceae</taxon>
    </lineage>
</organism>
<name>A0ABQ6JKR0_9ACTN</name>
<evidence type="ECO:0000256" key="3">
    <source>
        <dbReference type="ARBA" id="ARBA00022692"/>
    </source>
</evidence>
<dbReference type="Pfam" id="PF12823">
    <property type="entry name" value="DUF3817"/>
    <property type="match status" value="1"/>
</dbReference>
<dbReference type="PANTHER" id="PTHR40077:SF2">
    <property type="entry name" value="MEMBRANE PROTEIN"/>
    <property type="match status" value="1"/>
</dbReference>
<evidence type="ECO:0000256" key="1">
    <source>
        <dbReference type="ARBA" id="ARBA00004651"/>
    </source>
</evidence>
<feature type="transmembrane region" description="Helical" evidence="6">
    <location>
        <begin position="30"/>
        <end position="51"/>
    </location>
</feature>
<evidence type="ECO:0000256" key="5">
    <source>
        <dbReference type="ARBA" id="ARBA00023136"/>
    </source>
</evidence>
<keyword evidence="3 6" id="KW-0812">Transmembrane</keyword>
<feature type="transmembrane region" description="Helical" evidence="6">
    <location>
        <begin position="90"/>
        <end position="109"/>
    </location>
</feature>
<dbReference type="InterPro" id="IPR023845">
    <property type="entry name" value="DUF3817_TM"/>
</dbReference>
<sequence length="136" mass="14893">MSEQVTSGTSRSHLRRGPDAVRGPLLRYRVMAIVTGVMLLLLCLEILLKYLVVKPDGGWAGDVVAIVHGWIYVVYLVTVLNLWSALRWRLGRLLALVLAGVVPGLSFVVERRVVREVTEALATGHDPSGDTPAVPR</sequence>
<dbReference type="PANTHER" id="PTHR40077">
    <property type="entry name" value="MEMBRANE PROTEIN-RELATED"/>
    <property type="match status" value="1"/>
</dbReference>